<evidence type="ECO:0000313" key="4">
    <source>
        <dbReference type="EMBL" id="MBC3937755.1"/>
    </source>
</evidence>
<evidence type="ECO:0000256" key="3">
    <source>
        <dbReference type="ARBA" id="ARBA00023295"/>
    </source>
</evidence>
<keyword evidence="2" id="KW-0378">Hydrolase</keyword>
<protein>
    <recommendedName>
        <fullName evidence="6">Lyzozyme M1 (1,4-beta-N-acetylmuramidase), GH25 family</fullName>
    </recommendedName>
</protein>
<dbReference type="Proteomes" id="UP000602181">
    <property type="component" value="Unassembled WGS sequence"/>
</dbReference>
<accession>A0ABR7ABC9</accession>
<sequence>MTDINGIDVSVWQGEIDWARVKAGGVGFAMVRAGYGLAADPNFARNMEGAAAQGIPVGAYLYSRAVTTGEAEEEAAFLLELAKPYRIVYPASLDMESAGQHALTNDQRTGLALAFCGKVAQGGLTPGVYSSLYWFETMLDLPELKPVQRWVADWSSQKPSLEGGVDLWQHSSRGLVDGISGYVDLDVSFRDYAAEDGGGEGEPALPEAPAAGTALLLYGVPLYASATAQTRSATISGRYWVYDGIAVDGRLRITNSASRVGRTPIAQNVTGYIDLADAKPEEA</sequence>
<dbReference type="CDD" id="cd06414">
    <property type="entry name" value="GH25_LytC-like"/>
    <property type="match status" value="1"/>
</dbReference>
<dbReference type="PANTHER" id="PTHR34135:SF2">
    <property type="entry name" value="LYSOZYME"/>
    <property type="match status" value="1"/>
</dbReference>
<proteinExistence type="inferred from homology"/>
<dbReference type="SUPFAM" id="SSF51445">
    <property type="entry name" value="(Trans)glycosidases"/>
    <property type="match status" value="1"/>
</dbReference>
<dbReference type="InterPro" id="IPR017853">
    <property type="entry name" value="GH"/>
</dbReference>
<dbReference type="Gene3D" id="3.20.20.80">
    <property type="entry name" value="Glycosidases"/>
    <property type="match status" value="1"/>
</dbReference>
<gene>
    <name evidence="4" type="ORF">H8R05_02415</name>
</gene>
<dbReference type="PANTHER" id="PTHR34135">
    <property type="entry name" value="LYSOZYME"/>
    <property type="match status" value="1"/>
</dbReference>
<dbReference type="EMBL" id="JACOIH010000002">
    <property type="protein sequence ID" value="MBC3937755.1"/>
    <property type="molecule type" value="Genomic_DNA"/>
</dbReference>
<dbReference type="InterPro" id="IPR002053">
    <property type="entry name" value="Glyco_hydro_25"/>
</dbReference>
<evidence type="ECO:0000256" key="1">
    <source>
        <dbReference type="ARBA" id="ARBA00010646"/>
    </source>
</evidence>
<reference evidence="4 5" key="1">
    <citation type="submission" date="2020-08" db="EMBL/GenBank/DDBJ databases">
        <authorList>
            <person name="Liu C."/>
            <person name="Sun Q."/>
        </authorList>
    </citation>
    <scope>NUCLEOTIDE SEQUENCE [LARGE SCALE GENOMIC DNA]</scope>
    <source>
        <strain evidence="4 5">22A2-44</strain>
    </source>
</reference>
<evidence type="ECO:0000313" key="5">
    <source>
        <dbReference type="Proteomes" id="UP000602181"/>
    </source>
</evidence>
<dbReference type="RefSeq" id="WP_186895803.1">
    <property type="nucleotide sequence ID" value="NZ_JACOIH010000002.1"/>
</dbReference>
<keyword evidence="5" id="KW-1185">Reference proteome</keyword>
<comment type="similarity">
    <text evidence="1">Belongs to the glycosyl hydrolase 25 family.</text>
</comment>
<organism evidence="4 5">
    <name type="scientific">Anaerotruncus massiliensis</name>
    <name type="common">ex Togo et al. 2019</name>
    <dbReference type="NCBI Taxonomy" id="1673720"/>
    <lineage>
        <taxon>Bacteria</taxon>
        <taxon>Bacillati</taxon>
        <taxon>Bacillota</taxon>
        <taxon>Clostridia</taxon>
        <taxon>Eubacteriales</taxon>
        <taxon>Oscillospiraceae</taxon>
        <taxon>Anaerotruncus</taxon>
    </lineage>
</organism>
<name>A0ABR7ABC9_9FIRM</name>
<dbReference type="PROSITE" id="PS51904">
    <property type="entry name" value="GLYCOSYL_HYDROL_F25_2"/>
    <property type="match status" value="1"/>
</dbReference>
<dbReference type="InterPro" id="IPR018077">
    <property type="entry name" value="Glyco_hydro_fam25_subgr"/>
</dbReference>
<evidence type="ECO:0000256" key="2">
    <source>
        <dbReference type="ARBA" id="ARBA00022801"/>
    </source>
</evidence>
<dbReference type="Pfam" id="PF01183">
    <property type="entry name" value="Glyco_hydro_25"/>
    <property type="match status" value="1"/>
</dbReference>
<evidence type="ECO:0008006" key="6">
    <source>
        <dbReference type="Google" id="ProtNLM"/>
    </source>
</evidence>
<comment type="caution">
    <text evidence="4">The sequence shown here is derived from an EMBL/GenBank/DDBJ whole genome shotgun (WGS) entry which is preliminary data.</text>
</comment>
<dbReference type="SMART" id="SM00641">
    <property type="entry name" value="Glyco_25"/>
    <property type="match status" value="1"/>
</dbReference>
<keyword evidence="3" id="KW-0326">Glycosidase</keyword>